<protein>
    <submittedName>
        <fullName evidence="2">Uncharacterized protein</fullName>
    </submittedName>
</protein>
<evidence type="ECO:0000256" key="1">
    <source>
        <dbReference type="SAM" id="MobiDB-lite"/>
    </source>
</evidence>
<dbReference type="EMBL" id="CALQ01000930">
    <property type="protein sequence ID" value="CCM15803.1"/>
    <property type="molecule type" value="Genomic_DNA"/>
</dbReference>
<accession>A0A1E1IWY3</accession>
<evidence type="ECO:0000313" key="2">
    <source>
        <dbReference type="EMBL" id="CCM15803.1"/>
    </source>
</evidence>
<sequence>MRGRFRHLSAVPPLASLPPSPSPLPLPSLPPPSDWEKASRRLCLSRFFFIFVPRFVADATSSLLFSRTSGAAAALGRGLAVKGRFTDSWL</sequence>
<feature type="region of interest" description="Disordered" evidence="1">
    <location>
        <begin position="1"/>
        <end position="30"/>
    </location>
</feature>
<name>A0A1E1IWY3_LEIGU</name>
<organism evidence="2">
    <name type="scientific">Leishmania guyanensis</name>
    <dbReference type="NCBI Taxonomy" id="5670"/>
    <lineage>
        <taxon>Eukaryota</taxon>
        <taxon>Discoba</taxon>
        <taxon>Euglenozoa</taxon>
        <taxon>Kinetoplastea</taxon>
        <taxon>Metakinetoplastina</taxon>
        <taxon>Trypanosomatida</taxon>
        <taxon>Trypanosomatidae</taxon>
        <taxon>Leishmaniinae</taxon>
        <taxon>Leishmania</taxon>
        <taxon>Leishmania guyanensis species complex</taxon>
    </lineage>
</organism>
<gene>
    <name evidence="2" type="primary">LgM4147LRVhigh.23.01080.01910</name>
    <name evidence="2" type="ORF">BN36_2333180</name>
</gene>
<feature type="compositionally biased region" description="Pro residues" evidence="1">
    <location>
        <begin position="15"/>
        <end position="30"/>
    </location>
</feature>
<dbReference type="AlphaFoldDB" id="A0A1E1IWY3"/>
<proteinExistence type="predicted"/>
<reference evidence="2" key="1">
    <citation type="submission" date="2012-08" db="EMBL/GenBank/DDBJ databases">
        <title>Comparative genomics of metastatic and non-metastatic Leishmania guyanensis provides insights into polygenic factors involved in Leishmania RNA virus infection.</title>
        <authorList>
            <person name="Smith D."/>
            <person name="Hertz-Fowler C."/>
            <person name="Martin R."/>
            <person name="Dickens N."/>
            <person name="Fasel N."/>
            <person name="Falquet L."/>
            <person name="Beverley S."/>
            <person name="Zangger H."/>
            <person name="Calderon-Copete S."/>
            <person name="Mottram J."/>
            <person name="Xenarios I."/>
        </authorList>
    </citation>
    <scope>NUCLEOTIDE SEQUENCE</scope>
    <source>
        <strain evidence="2">MHOM/BR/75/M4147/SSU:IR2SAT-LUC</strain>
    </source>
</reference>